<evidence type="ECO:0000256" key="7">
    <source>
        <dbReference type="ARBA" id="ARBA00022918"/>
    </source>
</evidence>
<dbReference type="InterPro" id="IPR041588">
    <property type="entry name" value="Integrase_H2C2"/>
</dbReference>
<keyword evidence="3" id="KW-0064">Aspartyl protease</keyword>
<dbReference type="FunFam" id="3.30.70.270:FF:000020">
    <property type="entry name" value="Transposon Tf2-6 polyprotein-like Protein"/>
    <property type="match status" value="1"/>
</dbReference>
<feature type="domain" description="Reverse transcriptase" evidence="12">
    <location>
        <begin position="1"/>
        <end position="82"/>
    </location>
</feature>
<comment type="caution">
    <text evidence="14">The sequence shown here is derived from an EMBL/GenBank/DDBJ whole genome shotgun (WGS) entry which is preliminary data.</text>
</comment>
<keyword evidence="2" id="KW-0479">Metal-binding</keyword>
<dbReference type="GO" id="GO:0006508">
    <property type="term" value="P:proteolysis"/>
    <property type="evidence" value="ECO:0007669"/>
    <property type="project" value="UniProtKB-KW"/>
</dbReference>
<dbReference type="Pfam" id="PF17921">
    <property type="entry name" value="Integrase_H2C2"/>
    <property type="match status" value="1"/>
</dbReference>
<evidence type="ECO:0000313" key="14">
    <source>
        <dbReference type="EMBL" id="KAI0500811.1"/>
    </source>
</evidence>
<evidence type="ECO:0000256" key="1">
    <source>
        <dbReference type="ARBA" id="ARBA00022670"/>
    </source>
</evidence>
<dbReference type="InterPro" id="IPR036397">
    <property type="entry name" value="RNaseH_sf"/>
</dbReference>
<dbReference type="Gene3D" id="3.30.70.270">
    <property type="match status" value="2"/>
</dbReference>
<keyword evidence="8" id="KW-0548">Nucleotidyltransferase</keyword>
<keyword evidence="1" id="KW-0645">Protease</keyword>
<dbReference type="PROSITE" id="PS50994">
    <property type="entry name" value="INTEGRASE"/>
    <property type="match status" value="1"/>
</dbReference>
<keyword evidence="10" id="KW-0233">DNA recombination</keyword>
<dbReference type="GO" id="GO:0015074">
    <property type="term" value="P:DNA integration"/>
    <property type="evidence" value="ECO:0007669"/>
    <property type="project" value="UniProtKB-KW"/>
</dbReference>
<dbReference type="InterPro" id="IPR000477">
    <property type="entry name" value="RT_dom"/>
</dbReference>
<protein>
    <submittedName>
        <fullName evidence="14">Uncharacterized protein</fullName>
    </submittedName>
</protein>
<evidence type="ECO:0000256" key="10">
    <source>
        <dbReference type="ARBA" id="ARBA00023172"/>
    </source>
</evidence>
<dbReference type="GO" id="GO:0003964">
    <property type="term" value="F:RNA-directed DNA polymerase activity"/>
    <property type="evidence" value="ECO:0007669"/>
    <property type="project" value="UniProtKB-KW"/>
</dbReference>
<dbReference type="GO" id="GO:0006310">
    <property type="term" value="P:DNA recombination"/>
    <property type="evidence" value="ECO:0007669"/>
    <property type="project" value="UniProtKB-KW"/>
</dbReference>
<dbReference type="EMBL" id="JAGYWB010000013">
    <property type="protein sequence ID" value="KAI0500811.1"/>
    <property type="molecule type" value="Genomic_DNA"/>
</dbReference>
<dbReference type="GO" id="GO:0004190">
    <property type="term" value="F:aspartic-type endopeptidase activity"/>
    <property type="evidence" value="ECO:0007669"/>
    <property type="project" value="UniProtKB-KW"/>
</dbReference>
<evidence type="ECO:0000256" key="6">
    <source>
        <dbReference type="ARBA" id="ARBA00022908"/>
    </source>
</evidence>
<name>A0A8T3AXI6_DENNO</name>
<dbReference type="InterPro" id="IPR001584">
    <property type="entry name" value="Integrase_cat-core"/>
</dbReference>
<dbReference type="PROSITE" id="PS50878">
    <property type="entry name" value="RT_POL"/>
    <property type="match status" value="1"/>
</dbReference>
<dbReference type="Gene3D" id="1.10.340.70">
    <property type="match status" value="1"/>
</dbReference>
<dbReference type="SUPFAM" id="SSF53098">
    <property type="entry name" value="Ribonuclease H-like"/>
    <property type="match status" value="1"/>
</dbReference>
<sequence>MPFGLCNAPSTFMRMMNEVLKPFLGKFCIVYFDDILVFSQSRPKHLQHLRSILEVLKTNRLFLNLPKCELVTATVRFLGFIVSEEGVHVDLSKVTAIQSWPIPQSLFDIRSFHGLANFYRRFIKNFSILMAPITDCLKSKSFYWGPEQQQSFQIVKNALTTAPVLVLPNFDKLFTVETDASAIGVGAVLSQMGRPIAFFSEKLCPARQKWTAYEQELYAIVRALKQWESYLLHQEFVLCSDNKALQHINTQKNVNRMHVRWLLFLQRFSFTIQHKPGVDNKAADALSRKSILLTKLQTDLVGLEHLKDLYAEDEDFRKIWAQCGDNVQFEDYSISHGFLFKQNLLCIPQSSWRQYLIREIHGGGLAAHLGRDNTLRQLQERFFWPRIRRDTFRIVDSCPVCQTYKGGAQNTGLYMPLPVPDSIWEDLSMNFVLGLPRTRKGNDSIMVIVDRFSKMGHFISCKKTSNALHIANLLFTEVVRLHGLPRSITSDRDVKFLSHFWRELWKRLGTELRFSSAYHPQSDGQTEVVNRTLGNMLRCLVQEHPKQWEEVLSKAEFAYNAMPNRSTGKAPFSIVYTKAPNIAVDIIVLPKCKSSAAASFSEDYSKMLSDVKQQIIKSNDRYKQAVDAHRRKKLFEVGDLVLVRLRRERFAPGEYSKLARRKIGPVPITAKYNDNAYRVELPPGCNTSATFNVSDIWPYHSTDDAPISLSSSESSSSEAGED</sequence>
<dbReference type="InterPro" id="IPR050951">
    <property type="entry name" value="Retrovirus_Pol_polyprotein"/>
</dbReference>
<dbReference type="Gene3D" id="3.30.420.10">
    <property type="entry name" value="Ribonuclease H-like superfamily/Ribonuclease H"/>
    <property type="match status" value="1"/>
</dbReference>
<dbReference type="GO" id="GO:0046872">
    <property type="term" value="F:metal ion binding"/>
    <property type="evidence" value="ECO:0007669"/>
    <property type="project" value="UniProtKB-KW"/>
</dbReference>
<dbReference type="Pfam" id="PF24626">
    <property type="entry name" value="SH3_Tf2-1"/>
    <property type="match status" value="1"/>
</dbReference>
<gene>
    <name evidence="14" type="ORF">KFK09_019028</name>
</gene>
<dbReference type="FunFam" id="3.30.420.10:FF:000032">
    <property type="entry name" value="Retrovirus-related Pol polyprotein from transposon 297-like Protein"/>
    <property type="match status" value="1"/>
</dbReference>
<keyword evidence="7" id="KW-0695">RNA-directed DNA polymerase</keyword>
<evidence type="ECO:0000256" key="5">
    <source>
        <dbReference type="ARBA" id="ARBA00022842"/>
    </source>
</evidence>
<evidence type="ECO:0000256" key="9">
    <source>
        <dbReference type="ARBA" id="ARBA00023125"/>
    </source>
</evidence>
<keyword evidence="8" id="KW-0239">DNA-directed DNA polymerase</keyword>
<dbReference type="OrthoDB" id="779668at2759"/>
<keyword evidence="9" id="KW-0238">DNA-binding</keyword>
<keyword evidence="15" id="KW-1185">Reference proteome</keyword>
<dbReference type="InterPro" id="IPR043128">
    <property type="entry name" value="Rev_trsase/Diguanyl_cyclase"/>
</dbReference>
<dbReference type="InterPro" id="IPR043502">
    <property type="entry name" value="DNA/RNA_pol_sf"/>
</dbReference>
<proteinExistence type="predicted"/>
<organism evidence="14 15">
    <name type="scientific">Dendrobium nobile</name>
    <name type="common">Orchid</name>
    <dbReference type="NCBI Taxonomy" id="94219"/>
    <lineage>
        <taxon>Eukaryota</taxon>
        <taxon>Viridiplantae</taxon>
        <taxon>Streptophyta</taxon>
        <taxon>Embryophyta</taxon>
        <taxon>Tracheophyta</taxon>
        <taxon>Spermatophyta</taxon>
        <taxon>Magnoliopsida</taxon>
        <taxon>Liliopsida</taxon>
        <taxon>Asparagales</taxon>
        <taxon>Orchidaceae</taxon>
        <taxon>Epidendroideae</taxon>
        <taxon>Malaxideae</taxon>
        <taxon>Dendrobiinae</taxon>
        <taxon>Dendrobium</taxon>
    </lineage>
</organism>
<dbReference type="SUPFAM" id="SSF56672">
    <property type="entry name" value="DNA/RNA polymerases"/>
    <property type="match status" value="1"/>
</dbReference>
<dbReference type="Pfam" id="PF00078">
    <property type="entry name" value="RVT_1"/>
    <property type="match status" value="1"/>
</dbReference>
<dbReference type="InterPro" id="IPR041577">
    <property type="entry name" value="RT_RNaseH_2"/>
</dbReference>
<keyword evidence="8" id="KW-0808">Transferase</keyword>
<keyword evidence="6" id="KW-0229">DNA integration</keyword>
<reference evidence="14" key="1">
    <citation type="journal article" date="2022" name="Front. Genet.">
        <title>Chromosome-Scale Assembly of the Dendrobium nobile Genome Provides Insights Into the Molecular Mechanism of the Biosynthesis of the Medicinal Active Ingredient of Dendrobium.</title>
        <authorList>
            <person name="Xu Q."/>
            <person name="Niu S.-C."/>
            <person name="Li K.-L."/>
            <person name="Zheng P.-J."/>
            <person name="Zhang X.-J."/>
            <person name="Jia Y."/>
            <person name="Liu Y."/>
            <person name="Niu Y.-X."/>
            <person name="Yu L.-H."/>
            <person name="Chen D.-F."/>
            <person name="Zhang G.-Q."/>
        </authorList>
    </citation>
    <scope>NUCLEOTIDE SEQUENCE</scope>
    <source>
        <tissue evidence="14">Leaf</tissue>
    </source>
</reference>
<dbReference type="CDD" id="cd01647">
    <property type="entry name" value="RT_LTR"/>
    <property type="match status" value="1"/>
</dbReference>
<dbReference type="FunFam" id="3.30.70.270:FF:000003">
    <property type="entry name" value="Transposon Ty3-G Gag-Pol polyprotein"/>
    <property type="match status" value="1"/>
</dbReference>
<evidence type="ECO:0000256" key="2">
    <source>
        <dbReference type="ARBA" id="ARBA00022723"/>
    </source>
</evidence>
<dbReference type="InterPro" id="IPR012337">
    <property type="entry name" value="RNaseH-like_sf"/>
</dbReference>
<dbReference type="PANTHER" id="PTHR37984">
    <property type="entry name" value="PROTEIN CBG26694"/>
    <property type="match status" value="1"/>
</dbReference>
<keyword evidence="4" id="KW-0378">Hydrolase</keyword>
<dbReference type="Proteomes" id="UP000829196">
    <property type="component" value="Unassembled WGS sequence"/>
</dbReference>
<dbReference type="GO" id="GO:0003887">
    <property type="term" value="F:DNA-directed DNA polymerase activity"/>
    <property type="evidence" value="ECO:0007669"/>
    <property type="project" value="UniProtKB-KW"/>
</dbReference>
<dbReference type="Pfam" id="PF17919">
    <property type="entry name" value="RT_RNaseH_2"/>
    <property type="match status" value="1"/>
</dbReference>
<dbReference type="AlphaFoldDB" id="A0A8T3AXI6"/>
<dbReference type="CDD" id="cd09274">
    <property type="entry name" value="RNase_HI_RT_Ty3"/>
    <property type="match status" value="1"/>
</dbReference>
<keyword evidence="5" id="KW-0460">Magnesium</keyword>
<feature type="domain" description="Integrase catalytic" evidence="13">
    <location>
        <begin position="414"/>
        <end position="579"/>
    </location>
</feature>
<dbReference type="InterPro" id="IPR056924">
    <property type="entry name" value="SH3_Tf2-1"/>
</dbReference>
<dbReference type="GO" id="GO:0003677">
    <property type="term" value="F:DNA binding"/>
    <property type="evidence" value="ECO:0007669"/>
    <property type="project" value="UniProtKB-KW"/>
</dbReference>
<evidence type="ECO:0000256" key="11">
    <source>
        <dbReference type="ARBA" id="ARBA00023268"/>
    </source>
</evidence>
<evidence type="ECO:0000259" key="12">
    <source>
        <dbReference type="PROSITE" id="PS50878"/>
    </source>
</evidence>
<evidence type="ECO:0000256" key="3">
    <source>
        <dbReference type="ARBA" id="ARBA00022750"/>
    </source>
</evidence>
<dbReference type="PANTHER" id="PTHR37984:SF5">
    <property type="entry name" value="PROTEIN NYNRIN-LIKE"/>
    <property type="match status" value="1"/>
</dbReference>
<evidence type="ECO:0000313" key="15">
    <source>
        <dbReference type="Proteomes" id="UP000829196"/>
    </source>
</evidence>
<accession>A0A8T3AXI6</accession>
<keyword evidence="11" id="KW-0511">Multifunctional enzyme</keyword>
<dbReference type="SMR" id="A0A8T3AXI6"/>
<evidence type="ECO:0000259" key="13">
    <source>
        <dbReference type="PROSITE" id="PS50994"/>
    </source>
</evidence>
<evidence type="ECO:0000256" key="8">
    <source>
        <dbReference type="ARBA" id="ARBA00022932"/>
    </source>
</evidence>
<evidence type="ECO:0000256" key="4">
    <source>
        <dbReference type="ARBA" id="ARBA00022801"/>
    </source>
</evidence>